<sequence length="105" mass="12326">MKKQFCKVLSEMFKRFGIFVEQLGERSKKATTRSRMKRNSHVLCSKDRIHNQPSIITPKKPKFRKQHRGRMKGIAHRGNPICFDKYALQALEPAWITSRQIEAGR</sequence>
<organism evidence="1 2">
    <name type="scientific">Catharanthus roseus</name>
    <name type="common">Madagascar periwinkle</name>
    <name type="synonym">Vinca rosea</name>
    <dbReference type="NCBI Taxonomy" id="4058"/>
    <lineage>
        <taxon>Eukaryota</taxon>
        <taxon>Viridiplantae</taxon>
        <taxon>Streptophyta</taxon>
        <taxon>Embryophyta</taxon>
        <taxon>Tracheophyta</taxon>
        <taxon>Spermatophyta</taxon>
        <taxon>Magnoliopsida</taxon>
        <taxon>eudicotyledons</taxon>
        <taxon>Gunneridae</taxon>
        <taxon>Pentapetalae</taxon>
        <taxon>asterids</taxon>
        <taxon>lamiids</taxon>
        <taxon>Gentianales</taxon>
        <taxon>Apocynaceae</taxon>
        <taxon>Rauvolfioideae</taxon>
        <taxon>Vinceae</taxon>
        <taxon>Catharanthinae</taxon>
        <taxon>Catharanthus</taxon>
    </lineage>
</organism>
<comment type="caution">
    <text evidence="1">The sequence shown here is derived from an EMBL/GenBank/DDBJ whole genome shotgun (WGS) entry which is preliminary data.</text>
</comment>
<reference evidence="2" key="1">
    <citation type="journal article" date="2023" name="Nat. Plants">
        <title>Single-cell RNA sequencing provides a high-resolution roadmap for understanding the multicellular compartmentation of specialized metabolism.</title>
        <authorList>
            <person name="Sun S."/>
            <person name="Shen X."/>
            <person name="Li Y."/>
            <person name="Li Y."/>
            <person name="Wang S."/>
            <person name="Li R."/>
            <person name="Zhang H."/>
            <person name="Shen G."/>
            <person name="Guo B."/>
            <person name="Wei J."/>
            <person name="Xu J."/>
            <person name="St-Pierre B."/>
            <person name="Chen S."/>
            <person name="Sun C."/>
        </authorList>
    </citation>
    <scope>NUCLEOTIDE SEQUENCE [LARGE SCALE GENOMIC DNA]</scope>
</reference>
<gene>
    <name evidence="1" type="ORF">M9H77_09509</name>
</gene>
<accession>A0ACC0C0T3</accession>
<dbReference type="Proteomes" id="UP001060085">
    <property type="component" value="Linkage Group LG02"/>
</dbReference>
<keyword evidence="2" id="KW-1185">Reference proteome</keyword>
<evidence type="ECO:0000313" key="1">
    <source>
        <dbReference type="EMBL" id="KAI5678559.1"/>
    </source>
</evidence>
<evidence type="ECO:0000313" key="2">
    <source>
        <dbReference type="Proteomes" id="UP001060085"/>
    </source>
</evidence>
<name>A0ACC0C0T3_CATRO</name>
<dbReference type="EMBL" id="CM044702">
    <property type="protein sequence ID" value="KAI5678559.1"/>
    <property type="molecule type" value="Genomic_DNA"/>
</dbReference>
<proteinExistence type="predicted"/>
<protein>
    <submittedName>
        <fullName evidence="1">Uncharacterized protein</fullName>
    </submittedName>
</protein>